<evidence type="ECO:0000256" key="3">
    <source>
        <dbReference type="PROSITE-ProRule" id="PRU00284"/>
    </source>
</evidence>
<feature type="domain" description="HAMP" evidence="6">
    <location>
        <begin position="85"/>
        <end position="137"/>
    </location>
</feature>
<dbReference type="KEGG" id="cmah:C1I91_23690"/>
<dbReference type="Pfam" id="PF00672">
    <property type="entry name" value="HAMP"/>
    <property type="match status" value="1"/>
</dbReference>
<dbReference type="AlphaFoldDB" id="A0A3R5QX64"/>
<evidence type="ECO:0000313" key="7">
    <source>
        <dbReference type="EMBL" id="QAA34398.1"/>
    </source>
</evidence>
<evidence type="ECO:0000256" key="4">
    <source>
        <dbReference type="SAM" id="Phobius"/>
    </source>
</evidence>
<evidence type="ECO:0000256" key="1">
    <source>
        <dbReference type="ARBA" id="ARBA00023224"/>
    </source>
</evidence>
<reference evidence="7 8" key="1">
    <citation type="submission" date="2018-01" db="EMBL/GenBank/DDBJ databases">
        <title>Genome Sequencing and Assembly of Anaerobacter polyendosporus strain CT4.</title>
        <authorList>
            <person name="Tachaapaikoon C."/>
            <person name="Sutheeworapong S."/>
            <person name="Jenjaroenpun P."/>
            <person name="Wongsurawat T."/>
            <person name="Nookeaw I."/>
            <person name="Cheawchanlertfa P."/>
            <person name="Kosugi A."/>
            <person name="Cheevadhanarak S."/>
            <person name="Ratanakhanokchai K."/>
        </authorList>
    </citation>
    <scope>NUCLEOTIDE SEQUENCE [LARGE SCALE GENOMIC DNA]</scope>
    <source>
        <strain evidence="7 8">CT4</strain>
    </source>
</reference>
<evidence type="ECO:0000256" key="2">
    <source>
        <dbReference type="ARBA" id="ARBA00029447"/>
    </source>
</evidence>
<evidence type="ECO:0000259" key="6">
    <source>
        <dbReference type="PROSITE" id="PS50885"/>
    </source>
</evidence>
<dbReference type="Gene3D" id="1.10.287.950">
    <property type="entry name" value="Methyl-accepting chemotaxis protein"/>
    <property type="match status" value="1"/>
</dbReference>
<dbReference type="RefSeq" id="WP_128215113.1">
    <property type="nucleotide sequence ID" value="NZ_CP025746.1"/>
</dbReference>
<keyword evidence="1 3" id="KW-0807">Transducer</keyword>
<dbReference type="Pfam" id="PF00015">
    <property type="entry name" value="MCPsignal"/>
    <property type="match status" value="1"/>
</dbReference>
<dbReference type="GO" id="GO:0007165">
    <property type="term" value="P:signal transduction"/>
    <property type="evidence" value="ECO:0007669"/>
    <property type="project" value="UniProtKB-KW"/>
</dbReference>
<dbReference type="SMART" id="SM00283">
    <property type="entry name" value="MA"/>
    <property type="match status" value="1"/>
</dbReference>
<dbReference type="GO" id="GO:0016020">
    <property type="term" value="C:membrane"/>
    <property type="evidence" value="ECO:0007669"/>
    <property type="project" value="InterPro"/>
</dbReference>
<evidence type="ECO:0000259" key="5">
    <source>
        <dbReference type="PROSITE" id="PS50111"/>
    </source>
</evidence>
<gene>
    <name evidence="7" type="ORF">C1I91_23690</name>
</gene>
<dbReference type="PANTHER" id="PTHR32089">
    <property type="entry name" value="METHYL-ACCEPTING CHEMOTAXIS PROTEIN MCPB"/>
    <property type="match status" value="1"/>
</dbReference>
<name>A0A3R5QX64_9CLOT</name>
<dbReference type="Proteomes" id="UP000286268">
    <property type="component" value="Chromosome"/>
</dbReference>
<dbReference type="PROSITE" id="PS50111">
    <property type="entry name" value="CHEMOTAXIS_TRANSDUC_2"/>
    <property type="match status" value="1"/>
</dbReference>
<accession>A0A3R5QX64</accession>
<organism evidence="7 8">
    <name type="scientific">Clostridium manihotivorum</name>
    <dbReference type="NCBI Taxonomy" id="2320868"/>
    <lineage>
        <taxon>Bacteria</taxon>
        <taxon>Bacillati</taxon>
        <taxon>Bacillota</taxon>
        <taxon>Clostridia</taxon>
        <taxon>Eubacteriales</taxon>
        <taxon>Clostridiaceae</taxon>
        <taxon>Clostridium</taxon>
    </lineage>
</organism>
<dbReference type="PROSITE" id="PS50885">
    <property type="entry name" value="HAMP"/>
    <property type="match status" value="1"/>
</dbReference>
<sequence>MSTKEKVLNSTLYSIKFKLILAVVIVQILSSRIGQAINIGIANSRQALEGFGVDTRVFDGTIGVLVSSLLSIVVTVFIIVFIYDRLVLKRLKKVLAFTEKLGNGDLSEELKFTGKDEITRLGNSLNKANSNIKSLISDITKISNTINTSSYELLASTESSAHSIDSINSTSAVLSDEALGLMNATEKANLSLQEILKTTNFLLDKVKEAFNASKEMDSRASEMKQKVSYSLEHASITYKEKQEKILKAIEAGKIVEEIKVMSDTIKEISDQTNLLALNASIEASRAGEQGRGFGVVAEEIKKLAEQSTDAISNIEELVSQVREVFSNLSISSQDVLHYLNTNVKDDYVLLLQTGDQYENDAKLINQISSELTSSAKMMNSSIDKISKVIDVVVDMSEKTSQSTKEINQSLSKINTIMEEANSSIEHQVDLSNSLEKSTNRFTL</sequence>
<feature type="transmembrane region" description="Helical" evidence="4">
    <location>
        <begin position="60"/>
        <end position="83"/>
    </location>
</feature>
<evidence type="ECO:0000313" key="8">
    <source>
        <dbReference type="Proteomes" id="UP000286268"/>
    </source>
</evidence>
<protein>
    <submittedName>
        <fullName evidence="7">Methyl-accepting chemotaxis protein</fullName>
    </submittedName>
</protein>
<keyword evidence="4" id="KW-1133">Transmembrane helix</keyword>
<keyword evidence="4" id="KW-0472">Membrane</keyword>
<dbReference type="InterPro" id="IPR003660">
    <property type="entry name" value="HAMP_dom"/>
</dbReference>
<feature type="domain" description="Methyl-accepting transducer" evidence="5">
    <location>
        <begin position="156"/>
        <end position="407"/>
    </location>
</feature>
<dbReference type="CDD" id="cd06225">
    <property type="entry name" value="HAMP"/>
    <property type="match status" value="1"/>
</dbReference>
<proteinExistence type="inferred from homology"/>
<dbReference type="InterPro" id="IPR004089">
    <property type="entry name" value="MCPsignal_dom"/>
</dbReference>
<dbReference type="EMBL" id="CP025746">
    <property type="protein sequence ID" value="QAA34398.1"/>
    <property type="molecule type" value="Genomic_DNA"/>
</dbReference>
<comment type="similarity">
    <text evidence="2">Belongs to the methyl-accepting chemotaxis (MCP) protein family.</text>
</comment>
<dbReference type="OrthoDB" id="9760371at2"/>
<keyword evidence="4" id="KW-0812">Transmembrane</keyword>
<dbReference type="PANTHER" id="PTHR32089:SF112">
    <property type="entry name" value="LYSOZYME-LIKE PROTEIN-RELATED"/>
    <property type="match status" value="1"/>
</dbReference>
<dbReference type="SMART" id="SM00304">
    <property type="entry name" value="HAMP"/>
    <property type="match status" value="1"/>
</dbReference>
<keyword evidence="8" id="KW-1185">Reference proteome</keyword>
<dbReference type="SUPFAM" id="SSF58104">
    <property type="entry name" value="Methyl-accepting chemotaxis protein (MCP) signaling domain"/>
    <property type="match status" value="1"/>
</dbReference>